<dbReference type="EMBL" id="LNQE01001800">
    <property type="protein sequence ID" value="KUG05582.1"/>
    <property type="molecule type" value="Genomic_DNA"/>
</dbReference>
<protein>
    <submittedName>
        <fullName evidence="1">Uncharacterized protein</fullName>
    </submittedName>
</protein>
<comment type="caution">
    <text evidence="1">The sequence shown here is derived from an EMBL/GenBank/DDBJ whole genome shotgun (WGS) entry which is preliminary data.</text>
</comment>
<accession>A0A0W8EAN2</accession>
<name>A0A0W8EAN2_9ZZZZ</name>
<organism evidence="1">
    <name type="scientific">hydrocarbon metagenome</name>
    <dbReference type="NCBI Taxonomy" id="938273"/>
    <lineage>
        <taxon>unclassified sequences</taxon>
        <taxon>metagenomes</taxon>
        <taxon>ecological metagenomes</taxon>
    </lineage>
</organism>
<evidence type="ECO:0000313" key="1">
    <source>
        <dbReference type="EMBL" id="KUG05582.1"/>
    </source>
</evidence>
<dbReference type="AlphaFoldDB" id="A0A0W8EAN2"/>
<gene>
    <name evidence="1" type="ORF">ASZ90_016990</name>
</gene>
<reference evidence="1" key="1">
    <citation type="journal article" date="2015" name="Proc. Natl. Acad. Sci. U.S.A.">
        <title>Networks of energetic and metabolic interactions define dynamics in microbial communities.</title>
        <authorList>
            <person name="Embree M."/>
            <person name="Liu J.K."/>
            <person name="Al-Bassam M.M."/>
            <person name="Zengler K."/>
        </authorList>
    </citation>
    <scope>NUCLEOTIDE SEQUENCE</scope>
</reference>
<sequence>MGVPFPECPDCSKVGQGVPREDKGNPDCRQAGCQFGARDITADRLNALVTELPDAVGTLVNHEDALRTGTEFLENVVSRAAASQYRVRYPSRGVPLRRIRHTGMMSAREDIKGTTCTSRLYIQDREYAPFPNPGQES</sequence>
<proteinExistence type="predicted"/>